<dbReference type="Pfam" id="PF13855">
    <property type="entry name" value="LRR_8"/>
    <property type="match status" value="3"/>
</dbReference>
<dbReference type="SUPFAM" id="SSF52058">
    <property type="entry name" value="L domain-like"/>
    <property type="match status" value="2"/>
</dbReference>
<protein>
    <recommendedName>
        <fullName evidence="12">Peptidase C1A papain C-terminal domain-containing protein</fullName>
    </recommendedName>
</protein>
<evidence type="ECO:0000313" key="13">
    <source>
        <dbReference type="EMBL" id="SZX60845.1"/>
    </source>
</evidence>
<dbReference type="InterPro" id="IPR003591">
    <property type="entry name" value="Leu-rich_rpt_typical-subtyp"/>
</dbReference>
<dbReference type="InterPro" id="IPR032675">
    <property type="entry name" value="LRR_dom_sf"/>
</dbReference>
<organism evidence="13 14">
    <name type="scientific">Tetradesmus obliquus</name>
    <name type="common">Green alga</name>
    <name type="synonym">Acutodesmus obliquus</name>
    <dbReference type="NCBI Taxonomy" id="3088"/>
    <lineage>
        <taxon>Eukaryota</taxon>
        <taxon>Viridiplantae</taxon>
        <taxon>Chlorophyta</taxon>
        <taxon>core chlorophytes</taxon>
        <taxon>Chlorophyceae</taxon>
        <taxon>CS clade</taxon>
        <taxon>Sphaeropleales</taxon>
        <taxon>Scenedesmaceae</taxon>
        <taxon>Tetradesmus</taxon>
    </lineage>
</organism>
<dbReference type="GO" id="GO:0005930">
    <property type="term" value="C:axoneme"/>
    <property type="evidence" value="ECO:0007669"/>
    <property type="project" value="UniProtKB-SubCell"/>
</dbReference>
<dbReference type="PANTHER" id="PTHR27000:SF642">
    <property type="entry name" value="INACTIVE LEUCINE-RICH REPEAT RECEPTOR KINASE XIAO-RELATED"/>
    <property type="match status" value="1"/>
</dbReference>
<evidence type="ECO:0000256" key="4">
    <source>
        <dbReference type="ARBA" id="ARBA00022692"/>
    </source>
</evidence>
<dbReference type="EMBL" id="FNXT01000112">
    <property type="protein sequence ID" value="SZX60845.1"/>
    <property type="molecule type" value="Genomic_DNA"/>
</dbReference>
<dbReference type="Gene3D" id="3.90.70.10">
    <property type="entry name" value="Cysteine proteinases"/>
    <property type="match status" value="1"/>
</dbReference>
<evidence type="ECO:0000256" key="5">
    <source>
        <dbReference type="ARBA" id="ARBA00022729"/>
    </source>
</evidence>
<dbReference type="InterPro" id="IPR038765">
    <property type="entry name" value="Papain-like_cys_pep_sf"/>
</dbReference>
<dbReference type="Proteomes" id="UP000256970">
    <property type="component" value="Unassembled WGS sequence"/>
</dbReference>
<keyword evidence="8" id="KW-0472">Membrane</keyword>
<dbReference type="SMART" id="SM00645">
    <property type="entry name" value="Pept_C1"/>
    <property type="match status" value="1"/>
</dbReference>
<dbReference type="Pfam" id="PF00560">
    <property type="entry name" value="LRR_1"/>
    <property type="match status" value="1"/>
</dbReference>
<dbReference type="GO" id="GO:0016020">
    <property type="term" value="C:membrane"/>
    <property type="evidence" value="ECO:0007669"/>
    <property type="project" value="UniProtKB-SubCell"/>
</dbReference>
<feature type="chain" id="PRO_5017012879" description="Peptidase C1A papain C-terminal domain-containing protein" evidence="11">
    <location>
        <begin position="25"/>
        <end position="1619"/>
    </location>
</feature>
<dbReference type="STRING" id="3088.A0A383V5G4"/>
<dbReference type="CDD" id="cd02619">
    <property type="entry name" value="Peptidase_C1"/>
    <property type="match status" value="1"/>
</dbReference>
<evidence type="ECO:0000256" key="2">
    <source>
        <dbReference type="ARBA" id="ARBA00004430"/>
    </source>
</evidence>
<evidence type="ECO:0000313" key="14">
    <source>
        <dbReference type="Proteomes" id="UP000256970"/>
    </source>
</evidence>
<keyword evidence="9" id="KW-0675">Receptor</keyword>
<keyword evidence="5 11" id="KW-0732">Signal</keyword>
<keyword evidence="4" id="KW-0812">Transmembrane</keyword>
<comment type="subcellular location">
    <subcellularLocation>
        <location evidence="2">Cytoplasm</location>
        <location evidence="2">Cytoskeleton</location>
        <location evidence="2">Cilium axoneme</location>
    </subcellularLocation>
    <subcellularLocation>
        <location evidence="1">Membrane</location>
        <topology evidence="1">Single-pass membrane protein</topology>
    </subcellularLocation>
</comment>
<dbReference type="Gene3D" id="3.80.10.10">
    <property type="entry name" value="Ribonuclease Inhibitor"/>
    <property type="match status" value="4"/>
</dbReference>
<keyword evidence="14" id="KW-1185">Reference proteome</keyword>
<dbReference type="GO" id="GO:0008234">
    <property type="term" value="F:cysteine-type peptidase activity"/>
    <property type="evidence" value="ECO:0007669"/>
    <property type="project" value="InterPro"/>
</dbReference>
<keyword evidence="7" id="KW-1133">Transmembrane helix</keyword>
<proteinExistence type="predicted"/>
<dbReference type="Pfam" id="PF00112">
    <property type="entry name" value="Peptidase_C1"/>
    <property type="match status" value="1"/>
</dbReference>
<dbReference type="GO" id="GO:0006508">
    <property type="term" value="P:proteolysis"/>
    <property type="evidence" value="ECO:0007669"/>
    <property type="project" value="InterPro"/>
</dbReference>
<name>A0A383V5G4_TETOB</name>
<evidence type="ECO:0000256" key="7">
    <source>
        <dbReference type="ARBA" id="ARBA00022989"/>
    </source>
</evidence>
<evidence type="ECO:0000256" key="10">
    <source>
        <dbReference type="ARBA" id="ARBA00023180"/>
    </source>
</evidence>
<dbReference type="SUPFAM" id="SSF54001">
    <property type="entry name" value="Cysteine proteinases"/>
    <property type="match status" value="1"/>
</dbReference>
<evidence type="ECO:0000256" key="3">
    <source>
        <dbReference type="ARBA" id="ARBA00022614"/>
    </source>
</evidence>
<sequence>MHSTSICSAVAHARLLLLLLGAAALIPWPEPLSSGSQPCPRFVSAQGNSIDQKDFTAAPAVDLDSLQSFLDVSDSYTGGKAKRRKSNAAFADVLSFQQTQLQTYYVNSAPREYGSFMVNLTPGGKNFLPKVRNQKNCGTCVAHAVGAALEAAVAAALQEDAVNWDISPQSLYYCTPGGRTCATGWDIADALEMVVQKPELVRPTTCGLSGLSEPDIGSWDGICASASTKCPFTDKSRPWLKCSYKSLSTFWQIQQHVRNHGAVVTRMIVYDDFKNNFQPSGRPHTAYPPYTVGDRAKKLYGHAVAIVGYNNTDYSWTILNSWGKCNETAKDCEFDTGITADGMFKIAMGASSVGSPEDTYGIVCEPQAGTDLDPHYVQPWSRQQRKPVTLLSANDRTNLSATCYGYTAQPGDTAASLADAFLVDLRLFARDNVDVWTLTTVTDVFEGNTTAELQSIVDTVKSVKLPGAIEPYFVCNKTDGTTARCDSTGGFGACLGINCTFFYSEQDVRIDPAGKLLRVCNISSAPGQFEKVAYFQDPKISQPRALRSMLDILSQSKVGPVPENYCSEAEWEKFNGPVGRAPTFTDRWVKSCDADGYVTELDISITKVQEIAKSIDTTMLNALLTLEKLEKVYLVVKEGELPPQLGALTAMNSIKISYKCMSGLLPTNWGRSWRNIQYLSITQYPSDDGSSEDVGCGIIGQVPTVWGGQMKPMLVLDLSGNALTGPLPTTFSAMAQMQELYLQNNRFDNKIPRQWKMLSRLTHLDLSGNLLTGAVPLDFDGPGLTYGLEVFRLDDNRGMTGCVPLGSFTRLSYSNTGITGLCSATRLSIEAGQVQVVNKLLSPLLNADGNWTNVVTQFINRNNAAYLKEWITNGQSNGLIPANDARGTLTMALTIIDGTTYITSVRCTGGGMDLSVLPAFVKGLPRLDTFSCIDCTFNTRNATASSLPANLRDFAHAYFKTLTIGRSRVVGKVPASWGGLQYLTKLELYNNSLTGLLPAELGNMPSLTSLNLAFNRLRGNLPQAWGTGRLPSDFQIEATGNTGLTGSVPSTWARFTGSIRLEKTDIKGCVPDQLVYSVYKDDRATIDMEDAPPNDPCSALAGNPYYTQVVTLRAMRNMLDPNGTALDSWKNSTEFVVVPEPGLVPPFHCRTYVGVKCDATNKVIELDLSKLAAKGAVRTAKASTVNLVKLAPMLLNFPQLQVLNMSGNAAVFQGSSIPAALNKLKQLKRLDMSGCGLTGPLPGALASLQNLELLDLSMNAGLSSRIPDIWAGMSSLRYLDLSQTGVTGPPPESLAALQQLQVLQAANTKLTGQIPAAYGILGSLTELDFSNANLVGSIPGAWADATVLRRIAVGQLQHAQRQLQQAAAGDAALIKSTEADEKYAVESALTNMNVALAKLESAGGAVEVSSSSGLGLLQLQVLRLQGNKLAGSIPGGFAVLSELREVSLARNRLVGPLPVQWAALRKLQMLDLSRNNLTGRPPLQWARLSVLQTLDLSRNRLSGQLQSTWASMVNVQQLSLGDNLLTGTIPGVWFSMKSAVKIDLSLNLLTGKFPATWGAMADRATYKLRAVDVSDNVCMTQSVLAGSVKDSGIERGAAVTVALSCCSSAATAKAPLCKK</sequence>
<reference evidence="13 14" key="1">
    <citation type="submission" date="2016-10" db="EMBL/GenBank/DDBJ databases">
        <authorList>
            <person name="Cai Z."/>
        </authorList>
    </citation>
    <scope>NUCLEOTIDE SEQUENCE [LARGE SCALE GENOMIC DNA]</scope>
</reference>
<keyword evidence="10" id="KW-0325">Glycoprotein</keyword>
<dbReference type="PANTHER" id="PTHR27000">
    <property type="entry name" value="LEUCINE-RICH REPEAT RECEPTOR-LIKE PROTEIN KINASE FAMILY PROTEIN-RELATED"/>
    <property type="match status" value="1"/>
</dbReference>
<dbReference type="FunFam" id="3.80.10.10:FF:000041">
    <property type="entry name" value="LRR receptor-like serine/threonine-protein kinase ERECTA"/>
    <property type="match status" value="1"/>
</dbReference>
<dbReference type="SMART" id="SM00369">
    <property type="entry name" value="LRR_TYP"/>
    <property type="match status" value="11"/>
</dbReference>
<evidence type="ECO:0000256" key="8">
    <source>
        <dbReference type="ARBA" id="ARBA00023136"/>
    </source>
</evidence>
<evidence type="ECO:0000256" key="6">
    <source>
        <dbReference type="ARBA" id="ARBA00022737"/>
    </source>
</evidence>
<dbReference type="InterPro" id="IPR001611">
    <property type="entry name" value="Leu-rich_rpt"/>
</dbReference>
<dbReference type="FunFam" id="3.80.10.10:FF:001678">
    <property type="entry name" value="Calmodulin-binding receptor kinase CaMRLK"/>
    <property type="match status" value="1"/>
</dbReference>
<keyword evidence="6" id="KW-0677">Repeat</keyword>
<gene>
    <name evidence="13" type="ORF">BQ4739_LOCUS1386</name>
</gene>
<evidence type="ECO:0000259" key="12">
    <source>
        <dbReference type="SMART" id="SM00645"/>
    </source>
</evidence>
<feature type="domain" description="Peptidase C1A papain C-terminal" evidence="12">
    <location>
        <begin position="120"/>
        <end position="357"/>
    </location>
</feature>
<evidence type="ECO:0000256" key="1">
    <source>
        <dbReference type="ARBA" id="ARBA00004167"/>
    </source>
</evidence>
<evidence type="ECO:0000256" key="9">
    <source>
        <dbReference type="ARBA" id="ARBA00023170"/>
    </source>
</evidence>
<feature type="signal peptide" evidence="11">
    <location>
        <begin position="1"/>
        <end position="24"/>
    </location>
</feature>
<keyword evidence="3" id="KW-0433">Leucine-rich repeat</keyword>
<evidence type="ECO:0000256" key="11">
    <source>
        <dbReference type="SAM" id="SignalP"/>
    </source>
</evidence>
<dbReference type="InterPro" id="IPR000668">
    <property type="entry name" value="Peptidase_C1A_C"/>
</dbReference>
<accession>A0A383V5G4</accession>